<evidence type="ECO:0000256" key="2">
    <source>
        <dbReference type="ARBA" id="ARBA00014315"/>
    </source>
</evidence>
<dbReference type="CDD" id="cd05399">
    <property type="entry name" value="NT_Rel-Spo_like"/>
    <property type="match status" value="1"/>
</dbReference>
<evidence type="ECO:0000256" key="1">
    <source>
        <dbReference type="ARBA" id="ARBA00013251"/>
    </source>
</evidence>
<reference evidence="10 11" key="1">
    <citation type="submission" date="2022-10" db="EMBL/GenBank/DDBJ databases">
        <title>Host association and intracellularity evolved multiple times independently in the Rickettsiales.</title>
        <authorList>
            <person name="Castelli M."/>
            <person name="Nardi T."/>
            <person name="Gammuto L."/>
            <person name="Bellinzona G."/>
            <person name="Sabaneyeva E."/>
            <person name="Potekhin A."/>
            <person name="Serra V."/>
            <person name="Petroni G."/>
            <person name="Sassera D."/>
        </authorList>
    </citation>
    <scope>NUCLEOTIDE SEQUENCE [LARGE SCALE GENOMIC DNA]</scope>
    <source>
        <strain evidence="10 11">Kr 154-4</strain>
    </source>
</reference>
<dbReference type="PROSITE" id="PS51671">
    <property type="entry name" value="ACT"/>
    <property type="match status" value="1"/>
</dbReference>
<dbReference type="CDD" id="cd01668">
    <property type="entry name" value="TGS_RSH"/>
    <property type="match status" value="1"/>
</dbReference>
<keyword evidence="11" id="KW-1185">Reference proteome</keyword>
<evidence type="ECO:0000259" key="8">
    <source>
        <dbReference type="PROSITE" id="PS51831"/>
    </source>
</evidence>
<proteinExistence type="inferred from homology"/>
<feature type="domain" description="ACT" evidence="7">
    <location>
        <begin position="643"/>
        <end position="717"/>
    </location>
</feature>
<comment type="similarity">
    <text evidence="6">Belongs to the relA/spoT family.</text>
</comment>
<dbReference type="SUPFAM" id="SSF81301">
    <property type="entry name" value="Nucleotidyltransferase"/>
    <property type="match status" value="1"/>
</dbReference>
<dbReference type="InterPro" id="IPR003607">
    <property type="entry name" value="HD/PDEase_dom"/>
</dbReference>
<dbReference type="InterPro" id="IPR002912">
    <property type="entry name" value="ACT_dom"/>
</dbReference>
<dbReference type="Gene3D" id="3.10.20.30">
    <property type="match status" value="1"/>
</dbReference>
<evidence type="ECO:0000256" key="4">
    <source>
        <dbReference type="ARBA" id="ARBA00032407"/>
    </source>
</evidence>
<evidence type="ECO:0000259" key="7">
    <source>
        <dbReference type="PROSITE" id="PS51671"/>
    </source>
</evidence>
<dbReference type="NCBIfam" id="TIGR00691">
    <property type="entry name" value="spoT_relA"/>
    <property type="match status" value="1"/>
</dbReference>
<dbReference type="InterPro" id="IPR006674">
    <property type="entry name" value="HD_domain"/>
</dbReference>
<dbReference type="SMART" id="SM00471">
    <property type="entry name" value="HDc"/>
    <property type="match status" value="1"/>
</dbReference>
<dbReference type="Proteomes" id="UP001326613">
    <property type="component" value="Chromosome"/>
</dbReference>
<accession>A0ABZ0UVE4</accession>
<dbReference type="InterPro" id="IPR012675">
    <property type="entry name" value="Beta-grasp_dom_sf"/>
</dbReference>
<comment type="catalytic activity">
    <reaction evidence="5">
        <text>GTP + ATP = guanosine 3'-diphosphate 5'-triphosphate + AMP</text>
        <dbReference type="Rhea" id="RHEA:22088"/>
        <dbReference type="ChEBI" id="CHEBI:30616"/>
        <dbReference type="ChEBI" id="CHEBI:37565"/>
        <dbReference type="ChEBI" id="CHEBI:142410"/>
        <dbReference type="ChEBI" id="CHEBI:456215"/>
        <dbReference type="EC" id="2.7.6.5"/>
    </reaction>
</comment>
<dbReference type="Pfam" id="PF13291">
    <property type="entry name" value="ACT_4"/>
    <property type="match status" value="1"/>
</dbReference>
<evidence type="ECO:0000313" key="11">
    <source>
        <dbReference type="Proteomes" id="UP001326613"/>
    </source>
</evidence>
<feature type="domain" description="HD" evidence="8">
    <location>
        <begin position="44"/>
        <end position="143"/>
    </location>
</feature>
<dbReference type="CDD" id="cd00077">
    <property type="entry name" value="HDc"/>
    <property type="match status" value="1"/>
</dbReference>
<evidence type="ECO:0000256" key="3">
    <source>
        <dbReference type="ARBA" id="ARBA00029754"/>
    </source>
</evidence>
<evidence type="ECO:0000256" key="6">
    <source>
        <dbReference type="RuleBase" id="RU003847"/>
    </source>
</evidence>
<dbReference type="InterPro" id="IPR004095">
    <property type="entry name" value="TGS"/>
</dbReference>
<dbReference type="Pfam" id="PF13328">
    <property type="entry name" value="HD_4"/>
    <property type="match status" value="1"/>
</dbReference>
<feature type="domain" description="TGS" evidence="9">
    <location>
        <begin position="382"/>
        <end position="447"/>
    </location>
</feature>
<dbReference type="EC" id="2.7.6.5" evidence="1"/>
<dbReference type="InterPro" id="IPR043519">
    <property type="entry name" value="NT_sf"/>
</dbReference>
<name>A0ABZ0UVE4_9RICK</name>
<dbReference type="InterPro" id="IPR033655">
    <property type="entry name" value="TGS_RelA/SpoT"/>
</dbReference>
<dbReference type="Gene3D" id="3.30.460.10">
    <property type="entry name" value="Beta Polymerase, domain 2"/>
    <property type="match status" value="1"/>
</dbReference>
<dbReference type="Pfam" id="PF04607">
    <property type="entry name" value="RelA_SpoT"/>
    <property type="match status" value="1"/>
</dbReference>
<evidence type="ECO:0000256" key="5">
    <source>
        <dbReference type="ARBA" id="ARBA00048244"/>
    </source>
</evidence>
<dbReference type="PANTHER" id="PTHR21262:SF36">
    <property type="entry name" value="BIFUNCTIONAL (P)PPGPP SYNTHASE_HYDROLASE SPOT"/>
    <property type="match status" value="1"/>
</dbReference>
<protein>
    <recommendedName>
        <fullName evidence="2">GTP pyrophosphokinase rsh</fullName>
        <ecNumber evidence="1">2.7.6.5</ecNumber>
    </recommendedName>
    <alternativeName>
        <fullName evidence="4">(p)ppGpp synthase</fullName>
    </alternativeName>
    <alternativeName>
        <fullName evidence="3">ATP:GTP 3'-pyrophosphotransferase</fullName>
    </alternativeName>
</protein>
<dbReference type="InterPro" id="IPR004811">
    <property type="entry name" value="RelA/Spo_fam"/>
</dbReference>
<dbReference type="SUPFAM" id="SSF109604">
    <property type="entry name" value="HD-domain/PDEase-like"/>
    <property type="match status" value="1"/>
</dbReference>
<dbReference type="PROSITE" id="PS51880">
    <property type="entry name" value="TGS"/>
    <property type="match status" value="1"/>
</dbReference>
<dbReference type="Pfam" id="PF02824">
    <property type="entry name" value="TGS"/>
    <property type="match status" value="1"/>
</dbReference>
<dbReference type="PANTHER" id="PTHR21262">
    <property type="entry name" value="GUANOSINE-3',5'-BIS DIPHOSPHATE 3'-PYROPHOSPHOHYDROLASE"/>
    <property type="match status" value="1"/>
</dbReference>
<dbReference type="SMART" id="SM00954">
    <property type="entry name" value="RelA_SpoT"/>
    <property type="match status" value="1"/>
</dbReference>
<dbReference type="EMBL" id="CP112932">
    <property type="protein sequence ID" value="WPY00879.1"/>
    <property type="molecule type" value="Genomic_DNA"/>
</dbReference>
<dbReference type="RefSeq" id="WP_323737708.1">
    <property type="nucleotide sequence ID" value="NZ_CP112932.1"/>
</dbReference>
<gene>
    <name evidence="10" type="ORF">Trichorick_00769</name>
</gene>
<comment type="function">
    <text evidence="6">In eubacteria ppGpp (guanosine 3'-diphosphate 5'-diphosphate) is a mediator of the stringent response that coordinates a variety of cellular activities in response to changes in nutritional abundance.</text>
</comment>
<dbReference type="InterPro" id="IPR007685">
    <property type="entry name" value="RelA_SpoT"/>
</dbReference>
<dbReference type="PROSITE" id="PS51831">
    <property type="entry name" value="HD"/>
    <property type="match status" value="1"/>
</dbReference>
<evidence type="ECO:0000313" key="10">
    <source>
        <dbReference type="EMBL" id="WPY00879.1"/>
    </source>
</evidence>
<dbReference type="InterPro" id="IPR012676">
    <property type="entry name" value="TGS-like"/>
</dbReference>
<dbReference type="Gene3D" id="1.10.3210.10">
    <property type="entry name" value="Hypothetical protein af1432"/>
    <property type="match status" value="1"/>
</dbReference>
<dbReference type="Pfam" id="PF19296">
    <property type="entry name" value="RelA_AH_RIS"/>
    <property type="match status" value="1"/>
</dbReference>
<dbReference type="SUPFAM" id="SSF81271">
    <property type="entry name" value="TGS-like"/>
    <property type="match status" value="1"/>
</dbReference>
<dbReference type="InterPro" id="IPR045600">
    <property type="entry name" value="RelA/SpoT_AH_RIS"/>
</dbReference>
<dbReference type="Gene3D" id="3.30.70.260">
    <property type="match status" value="1"/>
</dbReference>
<evidence type="ECO:0000259" key="9">
    <source>
        <dbReference type="PROSITE" id="PS51880"/>
    </source>
</evidence>
<sequence length="717" mass="80632">MNHEDIVRAVKSYDPNCNEAQINKAIDFAISYHGAQTRESGEPYYYHPLEVAEIITEMHLDSDSVIAGILHDTIEDTDLTLGEIEQHFGSTVSKLVDGVTKLSKIEFMPDNVRQAENFRKLLLAMSDDIRILLIKLADRLHNMRTIDSIKSLEKRTRIAVETMEIYAPLAERIGIQQIKVELQDICFRILQPEARESILNRLHKISADEGNLVDNVIAEFTNTLKSAGIKAIVHGRHKTPYSIWMKMQQKNIGLEQLSDIVAFRIIVDTIPHCYQTLGIIHTKYQMVPDSFQDFISTPKNNGYKSLHTVIIGPLQQKIEVQIRTDDMHDIAELGVAAHWRYKQQYHDHDVADGTQYRWIRELLAILEQAGDPEDFLQNTKLAMYYDQVFCFTPKGNLIALPKGATCVDFAYAVHSDVGHHCVGAKINGCIVPLRSTLENGDQVEIIVSKNKTPSPSWQKFVITGKAHSEIKRFTRNQQKEQYIKLGKAIVDRALSFLNIVDEASALDKACTSLKKQGVDDLLYAIGDGSISSEELMKYITPKQSKISSTLSLLKFNKSKKSTNQALQDTALPIQGLIEGMAIHLANCCNPLLGDKIVGVVHTGNGVTVHTADCSMLSNINAIPERLIPLTWDSDKSNIPFICRLKITILNELGSMAILCSEIAKKQGNIINFKITNRTVNFFEIILDMEVQDVQHIEDIINVLQSKSVISQVERHKS</sequence>
<organism evidence="10 11">
    <name type="scientific">Candidatus Trichorickettsia mobilis</name>
    <dbReference type="NCBI Taxonomy" id="1346319"/>
    <lineage>
        <taxon>Bacteria</taxon>
        <taxon>Pseudomonadati</taxon>
        <taxon>Pseudomonadota</taxon>
        <taxon>Alphaproteobacteria</taxon>
        <taxon>Rickettsiales</taxon>
        <taxon>Rickettsiaceae</taxon>
        <taxon>Rickettsieae</taxon>
        <taxon>Candidatus Trichorickettsia</taxon>
    </lineage>
</organism>